<feature type="compositionally biased region" description="Polar residues" evidence="1">
    <location>
        <begin position="181"/>
        <end position="193"/>
    </location>
</feature>
<evidence type="ECO:0000256" key="2">
    <source>
        <dbReference type="SAM" id="SignalP"/>
    </source>
</evidence>
<evidence type="ECO:0000313" key="3">
    <source>
        <dbReference type="EMBL" id="HIZ03439.1"/>
    </source>
</evidence>
<name>A0A9D2IE98_9FIRM</name>
<feature type="signal peptide" evidence="2">
    <location>
        <begin position="1"/>
        <end position="21"/>
    </location>
</feature>
<reference evidence="3" key="2">
    <citation type="submission" date="2021-04" db="EMBL/GenBank/DDBJ databases">
        <authorList>
            <person name="Gilroy R."/>
        </authorList>
    </citation>
    <scope>NUCLEOTIDE SEQUENCE</scope>
    <source>
        <strain evidence="3">CHK187-5294</strain>
    </source>
</reference>
<proteinExistence type="predicted"/>
<dbReference type="Proteomes" id="UP000824132">
    <property type="component" value="Unassembled WGS sequence"/>
</dbReference>
<gene>
    <name evidence="3" type="ORF">H9727_04050</name>
</gene>
<protein>
    <submittedName>
        <fullName evidence="3">Uncharacterized protein</fullName>
    </submittedName>
</protein>
<sequence length="353" mass="36724">MKKLMAVLMSTALFCSFALFTACSDKRGNGGGKLDGDFSTEATDEEVAEALTKFQNAVEGNTIVGDTEADDWSFGFESDADISFSMIGVEAGAGEGAQSDVNLNIDLDVGYKLIIGNSAVSGAGDLSLKGSGSAVGSNADYSAKVYNDADYFYVDMSSVPGMSKVKMTYETVAGALESVGSGESQTPTDTPATMSADVAPGAGSENEGGQGTETAPSSEIDEIVAGLKEVGCKVYIDDSDGLKVKLSVSEETVDMILADIGLVPAEGADALIDFSVFSFDLYFAMTDDGVFSQISADFDIKVSVDLGDYLGKFDAACSGYVCVKAYDGTVELPDDLDKYTEVNEVPSFPTPSV</sequence>
<feature type="chain" id="PRO_5039235912" evidence="2">
    <location>
        <begin position="22"/>
        <end position="353"/>
    </location>
</feature>
<dbReference type="AlphaFoldDB" id="A0A9D2IE98"/>
<feature type="region of interest" description="Disordered" evidence="1">
    <location>
        <begin position="178"/>
        <end position="218"/>
    </location>
</feature>
<organism evidence="3 4">
    <name type="scientific">Candidatus Borkfalkia avistercoris</name>
    <dbReference type="NCBI Taxonomy" id="2838504"/>
    <lineage>
        <taxon>Bacteria</taxon>
        <taxon>Bacillati</taxon>
        <taxon>Bacillota</taxon>
        <taxon>Clostridia</taxon>
        <taxon>Christensenellales</taxon>
        <taxon>Christensenellaceae</taxon>
        <taxon>Candidatus Borkfalkia</taxon>
    </lineage>
</organism>
<evidence type="ECO:0000256" key="1">
    <source>
        <dbReference type="SAM" id="MobiDB-lite"/>
    </source>
</evidence>
<keyword evidence="2" id="KW-0732">Signal</keyword>
<dbReference type="PROSITE" id="PS51257">
    <property type="entry name" value="PROKAR_LIPOPROTEIN"/>
    <property type="match status" value="1"/>
</dbReference>
<accession>A0A9D2IE98</accession>
<evidence type="ECO:0000313" key="4">
    <source>
        <dbReference type="Proteomes" id="UP000824132"/>
    </source>
</evidence>
<dbReference type="EMBL" id="DXCL01000026">
    <property type="protein sequence ID" value="HIZ03439.1"/>
    <property type="molecule type" value="Genomic_DNA"/>
</dbReference>
<comment type="caution">
    <text evidence="3">The sequence shown here is derived from an EMBL/GenBank/DDBJ whole genome shotgun (WGS) entry which is preliminary data.</text>
</comment>
<reference evidence="3" key="1">
    <citation type="journal article" date="2021" name="PeerJ">
        <title>Extensive microbial diversity within the chicken gut microbiome revealed by metagenomics and culture.</title>
        <authorList>
            <person name="Gilroy R."/>
            <person name="Ravi A."/>
            <person name="Getino M."/>
            <person name="Pursley I."/>
            <person name="Horton D.L."/>
            <person name="Alikhan N.F."/>
            <person name="Baker D."/>
            <person name="Gharbi K."/>
            <person name="Hall N."/>
            <person name="Watson M."/>
            <person name="Adriaenssens E.M."/>
            <person name="Foster-Nyarko E."/>
            <person name="Jarju S."/>
            <person name="Secka A."/>
            <person name="Antonio M."/>
            <person name="Oren A."/>
            <person name="Chaudhuri R.R."/>
            <person name="La Ragione R."/>
            <person name="Hildebrand F."/>
            <person name="Pallen M.J."/>
        </authorList>
    </citation>
    <scope>NUCLEOTIDE SEQUENCE</scope>
    <source>
        <strain evidence="3">CHK187-5294</strain>
    </source>
</reference>